<gene>
    <name evidence="2" type="ORF">K1W69_21450</name>
</gene>
<dbReference type="Pfam" id="PF04248">
    <property type="entry name" value="NTP_transf_9"/>
    <property type="match status" value="1"/>
</dbReference>
<dbReference type="InterPro" id="IPR038694">
    <property type="entry name" value="DUF427_sf"/>
</dbReference>
<sequence>MQLDGLTQTLRIVLDGLLIAETREPLRLLEVGKGLYPPQYYIPESDIVAPLVQTEKSTHCPLKGDASYFSVVDGAGHVLAENLGWSYTDPFDFAGMLAGRIAFDPKRVSITIEAE</sequence>
<dbReference type="PANTHER" id="PTHR34310">
    <property type="entry name" value="DUF427 DOMAIN PROTEIN (AFU_ORTHOLOGUE AFUA_3G02220)"/>
    <property type="match status" value="1"/>
</dbReference>
<evidence type="ECO:0000313" key="3">
    <source>
        <dbReference type="Proteomes" id="UP001196509"/>
    </source>
</evidence>
<proteinExistence type="predicted"/>
<feature type="domain" description="DUF427" evidence="1">
    <location>
        <begin position="11"/>
        <end position="105"/>
    </location>
</feature>
<accession>A0AAE3D2F9</accession>
<dbReference type="AlphaFoldDB" id="A0AAE3D2F9"/>
<dbReference type="InterPro" id="IPR007361">
    <property type="entry name" value="DUF427"/>
</dbReference>
<keyword evidence="3" id="KW-1185">Reference proteome</keyword>
<dbReference type="PANTHER" id="PTHR34310:SF8">
    <property type="entry name" value="CONSERVED PROTEIN"/>
    <property type="match status" value="1"/>
</dbReference>
<dbReference type="EMBL" id="JAICBX010000004">
    <property type="protein sequence ID" value="MBW8639774.1"/>
    <property type="molecule type" value="Genomic_DNA"/>
</dbReference>
<dbReference type="Proteomes" id="UP001196509">
    <property type="component" value="Unassembled WGS sequence"/>
</dbReference>
<protein>
    <submittedName>
        <fullName evidence="2">DUF427 domain-containing protein</fullName>
    </submittedName>
</protein>
<name>A0AAE3D2F9_9HYPH</name>
<comment type="caution">
    <text evidence="2">The sequence shown here is derived from an EMBL/GenBank/DDBJ whole genome shotgun (WGS) entry which is preliminary data.</text>
</comment>
<organism evidence="2 3">
    <name type="scientific">Flavimaribacter sediminis</name>
    <dbReference type="NCBI Taxonomy" id="2865987"/>
    <lineage>
        <taxon>Bacteria</taxon>
        <taxon>Pseudomonadati</taxon>
        <taxon>Pseudomonadota</taxon>
        <taxon>Alphaproteobacteria</taxon>
        <taxon>Hyphomicrobiales</taxon>
        <taxon>Rhizobiaceae</taxon>
        <taxon>Flavimaribacter</taxon>
    </lineage>
</organism>
<dbReference type="Gene3D" id="2.170.150.40">
    <property type="entry name" value="Domain of unknown function (DUF427)"/>
    <property type="match status" value="1"/>
</dbReference>
<evidence type="ECO:0000313" key="2">
    <source>
        <dbReference type="EMBL" id="MBW8639774.1"/>
    </source>
</evidence>
<evidence type="ECO:0000259" key="1">
    <source>
        <dbReference type="Pfam" id="PF04248"/>
    </source>
</evidence>
<reference evidence="2" key="1">
    <citation type="submission" date="2021-08" db="EMBL/GenBank/DDBJ databases">
        <title>Hoeflea bacterium WL0058 sp. nov., isolated from the sediment.</title>
        <authorList>
            <person name="Wang L."/>
            <person name="Zhang D."/>
        </authorList>
    </citation>
    <scope>NUCLEOTIDE SEQUENCE</scope>
    <source>
        <strain evidence="2">WL0058</strain>
    </source>
</reference>